<organism evidence="2 3">
    <name type="scientific">Ignelater luminosus</name>
    <name type="common">Cucubano</name>
    <name type="synonym">Pyrophorus luminosus</name>
    <dbReference type="NCBI Taxonomy" id="2038154"/>
    <lineage>
        <taxon>Eukaryota</taxon>
        <taxon>Metazoa</taxon>
        <taxon>Ecdysozoa</taxon>
        <taxon>Arthropoda</taxon>
        <taxon>Hexapoda</taxon>
        <taxon>Insecta</taxon>
        <taxon>Pterygota</taxon>
        <taxon>Neoptera</taxon>
        <taxon>Endopterygota</taxon>
        <taxon>Coleoptera</taxon>
        <taxon>Polyphaga</taxon>
        <taxon>Elateriformia</taxon>
        <taxon>Elateroidea</taxon>
        <taxon>Elateridae</taxon>
        <taxon>Agrypninae</taxon>
        <taxon>Pyrophorini</taxon>
        <taxon>Ignelater</taxon>
    </lineage>
</organism>
<dbReference type="EMBL" id="VTPC01086446">
    <property type="protein sequence ID" value="KAF2886776.1"/>
    <property type="molecule type" value="Genomic_DNA"/>
</dbReference>
<reference evidence="2" key="1">
    <citation type="submission" date="2019-08" db="EMBL/GenBank/DDBJ databases">
        <title>The genome of the North American firefly Photinus pyralis.</title>
        <authorList>
            <consortium name="Photinus pyralis genome working group"/>
            <person name="Fallon T.R."/>
            <person name="Sander Lower S.E."/>
            <person name="Weng J.-K."/>
        </authorList>
    </citation>
    <scope>NUCLEOTIDE SEQUENCE</scope>
    <source>
        <strain evidence="2">TRF0915ILg1</strain>
        <tissue evidence="2">Whole body</tissue>
    </source>
</reference>
<feature type="region of interest" description="Disordered" evidence="1">
    <location>
        <begin position="63"/>
        <end position="97"/>
    </location>
</feature>
<accession>A0A8K0CJE1</accession>
<name>A0A8K0CJE1_IGNLU</name>
<evidence type="ECO:0000313" key="2">
    <source>
        <dbReference type="EMBL" id="KAF2886776.1"/>
    </source>
</evidence>
<dbReference type="Proteomes" id="UP000801492">
    <property type="component" value="Unassembled WGS sequence"/>
</dbReference>
<gene>
    <name evidence="2" type="ORF">ILUMI_19397</name>
</gene>
<comment type="caution">
    <text evidence="2">The sequence shown here is derived from an EMBL/GenBank/DDBJ whole genome shotgun (WGS) entry which is preliminary data.</text>
</comment>
<protein>
    <submittedName>
        <fullName evidence="2">Uncharacterized protein</fullName>
    </submittedName>
</protein>
<evidence type="ECO:0000256" key="1">
    <source>
        <dbReference type="SAM" id="MobiDB-lite"/>
    </source>
</evidence>
<keyword evidence="3" id="KW-1185">Reference proteome</keyword>
<dbReference type="AlphaFoldDB" id="A0A8K0CJE1"/>
<evidence type="ECO:0000313" key="3">
    <source>
        <dbReference type="Proteomes" id="UP000801492"/>
    </source>
</evidence>
<feature type="compositionally biased region" description="Basic and acidic residues" evidence="1">
    <location>
        <begin position="71"/>
        <end position="80"/>
    </location>
</feature>
<proteinExistence type="predicted"/>
<dbReference type="OrthoDB" id="6776709at2759"/>
<sequence length="127" mass="14109">MPSCSYAYTEPQCTTLVEGKVLGQINPTPKLVVSATKRAKSVATLLTSPKHIAFVKNRAAKQTKQTKKNISKKEISEKTVVRKTKRSPSPSSDEEEVIKVQYEKESDILSVIDETECTRCGENYNST</sequence>